<organism evidence="3 4">
    <name type="scientific">Aspergillus ruber (strain CBS 135680)</name>
    <dbReference type="NCBI Taxonomy" id="1388766"/>
    <lineage>
        <taxon>Eukaryota</taxon>
        <taxon>Fungi</taxon>
        <taxon>Dikarya</taxon>
        <taxon>Ascomycota</taxon>
        <taxon>Pezizomycotina</taxon>
        <taxon>Eurotiomycetes</taxon>
        <taxon>Eurotiomycetidae</taxon>
        <taxon>Eurotiales</taxon>
        <taxon>Aspergillaceae</taxon>
        <taxon>Aspergillus</taxon>
        <taxon>Aspergillus subgen. Aspergillus</taxon>
    </lineage>
</organism>
<dbReference type="HOGENOM" id="CLU_030671_1_0_1"/>
<dbReference type="GO" id="GO:0004061">
    <property type="term" value="F:arylformamidase activity"/>
    <property type="evidence" value="ECO:0007669"/>
    <property type="project" value="InterPro"/>
</dbReference>
<dbReference type="InterPro" id="IPR037175">
    <property type="entry name" value="KFase_sf"/>
</dbReference>
<feature type="region of interest" description="Disordered" evidence="2">
    <location>
        <begin position="1"/>
        <end position="20"/>
    </location>
</feature>
<dbReference type="PANTHER" id="PTHR34861">
    <property type="match status" value="1"/>
</dbReference>
<evidence type="ECO:0000256" key="2">
    <source>
        <dbReference type="SAM" id="MobiDB-lite"/>
    </source>
</evidence>
<evidence type="ECO:0008006" key="5">
    <source>
        <dbReference type="Google" id="ProtNLM"/>
    </source>
</evidence>
<evidence type="ECO:0000313" key="3">
    <source>
        <dbReference type="EMBL" id="EYE91470.1"/>
    </source>
</evidence>
<dbReference type="AlphaFoldDB" id="A0A017S5P6"/>
<dbReference type="SUPFAM" id="SSF102198">
    <property type="entry name" value="Putative cyclase"/>
    <property type="match status" value="1"/>
</dbReference>
<dbReference type="InterPro" id="IPR007325">
    <property type="entry name" value="KFase/CYL"/>
</dbReference>
<evidence type="ECO:0000313" key="4">
    <source>
        <dbReference type="Proteomes" id="UP000019804"/>
    </source>
</evidence>
<dbReference type="STRING" id="1388766.A0A017S5P6"/>
<dbReference type="OrthoDB" id="5396at2759"/>
<dbReference type="EMBL" id="KK088444">
    <property type="protein sequence ID" value="EYE91470.1"/>
    <property type="molecule type" value="Genomic_DNA"/>
</dbReference>
<dbReference type="GO" id="GO:0019441">
    <property type="term" value="P:L-tryptophan catabolic process to kynurenine"/>
    <property type="evidence" value="ECO:0007669"/>
    <property type="project" value="InterPro"/>
</dbReference>
<protein>
    <recommendedName>
        <fullName evidence="5">Cyclase</fullName>
    </recommendedName>
</protein>
<dbReference type="RefSeq" id="XP_040635160.1">
    <property type="nucleotide sequence ID" value="XM_040784983.1"/>
</dbReference>
<dbReference type="Proteomes" id="UP000019804">
    <property type="component" value="Unassembled WGS sequence"/>
</dbReference>
<dbReference type="PANTHER" id="PTHR34861:SF11">
    <property type="entry name" value="CYCLASE"/>
    <property type="match status" value="1"/>
</dbReference>
<accession>A0A017S5P6</accession>
<dbReference type="Gene3D" id="3.50.30.50">
    <property type="entry name" value="Putative cyclase"/>
    <property type="match status" value="1"/>
</dbReference>
<proteinExistence type="inferred from homology"/>
<dbReference type="GeneID" id="63700107"/>
<dbReference type="Pfam" id="PF04199">
    <property type="entry name" value="Cyclase"/>
    <property type="match status" value="1"/>
</dbReference>
<name>A0A017S5P6_ASPRC</name>
<comment type="similarity">
    <text evidence="1">Belongs to the Cyclase 1 superfamily.</text>
</comment>
<sequence length="315" mass="34490">MPKPSFDSLPLQKKGPPGNAWGLFGPSDECGMLNLLTPDKTRVAAAEIQKGIRISTDWPLDAMARPCFGRAPFKQTIKNKAPREVNDDTLEFNTQSSSQWDGFRHYAYQDARVYFGGRTLGDVLGGAGIGIHAWAENGGIVGRGVLLDYASWADAKNIPIDYFTPTTITVPTLKQIAASQGTDLQEGDILFIRSGWTRAYAQLSDTQAQALADIPVPPAIGLESSEETLRWLWETGFAAVAGDMPSMEAWPCQDKRFWLHEWLLAGWGMPIGELFDLERLSEVCRGEGRWSFFFSSVPLKVPGGVASPPNGVAIL</sequence>
<keyword evidence="4" id="KW-1185">Reference proteome</keyword>
<evidence type="ECO:0000256" key="1">
    <source>
        <dbReference type="ARBA" id="ARBA00007865"/>
    </source>
</evidence>
<reference evidence="4" key="1">
    <citation type="journal article" date="2014" name="Nat. Commun.">
        <title>Genomic adaptations of the halophilic Dead Sea filamentous fungus Eurotium rubrum.</title>
        <authorList>
            <person name="Kis-Papo T."/>
            <person name="Weig A.R."/>
            <person name="Riley R."/>
            <person name="Persoh D."/>
            <person name="Salamov A."/>
            <person name="Sun H."/>
            <person name="Lipzen A."/>
            <person name="Wasser S.P."/>
            <person name="Rambold G."/>
            <person name="Grigoriev I.V."/>
            <person name="Nevo E."/>
        </authorList>
    </citation>
    <scope>NUCLEOTIDE SEQUENCE [LARGE SCALE GENOMIC DNA]</scope>
    <source>
        <strain evidence="4">CBS 135680</strain>
    </source>
</reference>
<gene>
    <name evidence="3" type="ORF">EURHEDRAFT_464710</name>
</gene>